<dbReference type="SUPFAM" id="SSF48371">
    <property type="entry name" value="ARM repeat"/>
    <property type="match status" value="3"/>
</dbReference>
<dbReference type="Proteomes" id="UP000029738">
    <property type="component" value="Unassembled WGS sequence"/>
</dbReference>
<gene>
    <name evidence="6" type="ORF">DA73_0400039335</name>
</gene>
<reference evidence="6" key="2">
    <citation type="submission" date="2019-11" db="EMBL/GenBank/DDBJ databases">
        <title>Improved Assembly of Tolypothrix boutellei genome.</title>
        <authorList>
            <person name="Sarangi A.N."/>
            <person name="Mukherjee M."/>
            <person name="Ghosh S."/>
            <person name="Singh D."/>
            <person name="Das A."/>
            <person name="Kant S."/>
            <person name="Prusty A."/>
            <person name="Tripathy S."/>
        </authorList>
    </citation>
    <scope>NUCLEOTIDE SEQUENCE</scope>
    <source>
        <strain evidence="6">VB521301</strain>
    </source>
</reference>
<dbReference type="InterPro" id="IPR057893">
    <property type="entry name" value="LRV_2"/>
</dbReference>
<dbReference type="RefSeq" id="WP_038080787.1">
    <property type="nucleotide sequence ID" value="NZ_JHEG04000002.1"/>
</dbReference>
<feature type="domain" description="Leucine rich repeat variant" evidence="5">
    <location>
        <begin position="20"/>
        <end position="61"/>
    </location>
</feature>
<reference evidence="6" key="1">
    <citation type="journal article" date="2015" name="Genome Announc.">
        <title>Draft Genome Sequence of Tolypothrix boutellei Strain VB521301.</title>
        <authorList>
            <person name="Chandrababunaidu M.M."/>
            <person name="Singh D."/>
            <person name="Sen D."/>
            <person name="Bhan S."/>
            <person name="Das S."/>
            <person name="Gupta A."/>
            <person name="Adhikary S.P."/>
            <person name="Tripathy S."/>
        </authorList>
    </citation>
    <scope>NUCLEOTIDE SEQUENCE</scope>
    <source>
        <strain evidence="6">VB521301</strain>
    </source>
</reference>
<dbReference type="GO" id="GO:0016829">
    <property type="term" value="F:lyase activity"/>
    <property type="evidence" value="ECO:0007669"/>
    <property type="project" value="UniProtKB-KW"/>
</dbReference>
<keyword evidence="3" id="KW-0605">Phycobilisome</keyword>
<evidence type="ECO:0000256" key="2">
    <source>
        <dbReference type="ARBA" id="ARBA00022549"/>
    </source>
</evidence>
<dbReference type="InterPro" id="IPR016024">
    <property type="entry name" value="ARM-type_fold"/>
</dbReference>
<proteinExistence type="inferred from homology"/>
<dbReference type="InterPro" id="IPR004830">
    <property type="entry name" value="LRR_variant"/>
</dbReference>
<evidence type="ECO:0000256" key="3">
    <source>
        <dbReference type="ARBA" id="ARBA00022738"/>
    </source>
</evidence>
<name>A0A8S9SWT9_9CYAN</name>
<accession>A0A8S9SWT9</accession>
<protein>
    <recommendedName>
        <fullName evidence="5">Leucine rich repeat variant domain-containing protein</fullName>
    </recommendedName>
</protein>
<sequence>MDDITALEQSITALTKNVKQAQLVAADPNTDPDLLRALARSSDQKTRQAVAGNPNTPPDILLKLGAEFPSELLNNPVFLLLLLENPNLVEEIPLATLRSILKQENVPVYFLEQAAEQADLEVQLALVKNVQTPKAVLNRLTQSRHSQVVESARLHVNLAGELTEKYDERIKEVIQGIIPSADKAGTGSLAVLAQICPIPEFIVERWIKEPHYQNFLSAKLACSPATFPSILNLLANQSSTQYTVAQNPNTPAETLRKLASEECRATRSSIAQHLSTPSDILEKLSKDKDQTVRIKVAQNPNTPLSVVKELANDTDRHVANAAAGVIGEKQRECALEAVRKNPEISRQLLESLTQKDSRALCEHPNTPLELLLEFSKSLHRELREAVARNPNTPISILEQLAHDESQEVLWAVASNPNVPVSILEQLAQHDSWEVRWDVANRKAPISLLFKQLARDAWVSRKIASQIANQQYQCSEEESILDILAEESTSSLETILQRLAREGGEAARLFLARRFDLPADFLIQFAESNEVKVCEAVAQNPNTPVSCLENLARSPETKVREAVAQNPNTPIGILEQLSKDRNTAVLLHIAQKTHLSPEILEELASSKSAEVRKKVMVNPSLPKEAVERILCGEYATDYLKLHPDFFSRHPDRLAVVLDCYARSQFPLVSFIALKQPQISQELLQEKSVSISWLERLAVAQNAQATQQILIQLAQDSNQLVRAVAKDRLQHY</sequence>
<dbReference type="GO" id="GO:0030089">
    <property type="term" value="C:phycobilisome"/>
    <property type="evidence" value="ECO:0007669"/>
    <property type="project" value="UniProtKB-KW"/>
</dbReference>
<keyword evidence="7" id="KW-1185">Reference proteome</keyword>
<evidence type="ECO:0000313" key="6">
    <source>
        <dbReference type="EMBL" id="KAF3883779.1"/>
    </source>
</evidence>
<dbReference type="InterPro" id="IPR011989">
    <property type="entry name" value="ARM-like"/>
</dbReference>
<dbReference type="EMBL" id="JHEG04000002">
    <property type="protein sequence ID" value="KAF3883779.1"/>
    <property type="molecule type" value="Genomic_DNA"/>
</dbReference>
<comment type="caution">
    <text evidence="6">The sequence shown here is derived from an EMBL/GenBank/DDBJ whole genome shotgun (WGS) entry which is preliminary data.</text>
</comment>
<dbReference type="Pfam" id="PF01816">
    <property type="entry name" value="LRV"/>
    <property type="match status" value="2"/>
</dbReference>
<keyword evidence="2" id="KW-0042">Antenna complex</keyword>
<dbReference type="Gene3D" id="1.25.10.10">
    <property type="entry name" value="Leucine-rich Repeat Variant"/>
    <property type="match status" value="3"/>
</dbReference>
<evidence type="ECO:0000259" key="5">
    <source>
        <dbReference type="Pfam" id="PF25591"/>
    </source>
</evidence>
<dbReference type="AlphaFoldDB" id="A0A8S9SWT9"/>
<evidence type="ECO:0000256" key="4">
    <source>
        <dbReference type="ARBA" id="ARBA00023239"/>
    </source>
</evidence>
<comment type="similarity">
    <text evidence="1">Belongs to the CpcE/RpcE/PecE family.</text>
</comment>
<keyword evidence="4" id="KW-0456">Lyase</keyword>
<dbReference type="Pfam" id="PF25591">
    <property type="entry name" value="LRV_2"/>
    <property type="match status" value="1"/>
</dbReference>
<organism evidence="6 7">
    <name type="scientific">Tolypothrix bouteillei VB521301</name>
    <dbReference type="NCBI Taxonomy" id="1479485"/>
    <lineage>
        <taxon>Bacteria</taxon>
        <taxon>Bacillati</taxon>
        <taxon>Cyanobacteriota</taxon>
        <taxon>Cyanophyceae</taxon>
        <taxon>Nostocales</taxon>
        <taxon>Tolypothrichaceae</taxon>
        <taxon>Tolypothrix</taxon>
    </lineage>
</organism>
<evidence type="ECO:0000313" key="7">
    <source>
        <dbReference type="Proteomes" id="UP000029738"/>
    </source>
</evidence>
<evidence type="ECO:0000256" key="1">
    <source>
        <dbReference type="ARBA" id="ARBA00009299"/>
    </source>
</evidence>